<keyword evidence="3" id="KW-0732">Signal</keyword>
<dbReference type="EMBL" id="MU167770">
    <property type="protein sequence ID" value="KAG0139135.1"/>
    <property type="molecule type" value="Genomic_DNA"/>
</dbReference>
<evidence type="ECO:0000256" key="2">
    <source>
        <dbReference type="ARBA" id="ARBA00023315"/>
    </source>
</evidence>
<dbReference type="Proteomes" id="UP000886653">
    <property type="component" value="Unassembled WGS sequence"/>
</dbReference>
<protein>
    <recommendedName>
        <fullName evidence="3">Peptide hydrolase</fullName>
        <ecNumber evidence="3">3.4.-.-</ecNumber>
    </recommendedName>
</protein>
<evidence type="ECO:0000313" key="6">
    <source>
        <dbReference type="EMBL" id="KAG0139135.1"/>
    </source>
</evidence>
<feature type="chain" id="PRO_5041007248" description="Peptide hydrolase" evidence="3">
    <location>
        <begin position="22"/>
        <end position="435"/>
    </location>
</feature>
<evidence type="ECO:0000313" key="8">
    <source>
        <dbReference type="Proteomes" id="UP000886653"/>
    </source>
</evidence>
<dbReference type="OrthoDB" id="3907302at2759"/>
<evidence type="ECO:0000259" key="5">
    <source>
        <dbReference type="Pfam" id="PF04389"/>
    </source>
</evidence>
<dbReference type="GO" id="GO:0008270">
    <property type="term" value="F:zinc ion binding"/>
    <property type="evidence" value="ECO:0007669"/>
    <property type="project" value="TreeGrafter"/>
</dbReference>
<dbReference type="GO" id="GO:0008233">
    <property type="term" value="F:peptidase activity"/>
    <property type="evidence" value="ECO:0007669"/>
    <property type="project" value="UniProtKB-KW"/>
</dbReference>
<dbReference type="SUPFAM" id="SSF53187">
    <property type="entry name" value="Zn-dependent exopeptidases"/>
    <property type="match status" value="1"/>
</dbReference>
<keyword evidence="3" id="KW-0862">Zinc</keyword>
<dbReference type="Pfam" id="PF04389">
    <property type="entry name" value="Peptidase_M28"/>
    <property type="match status" value="1"/>
</dbReference>
<dbReference type="EC" id="3.4.-.-" evidence="3"/>
<keyword evidence="1" id="KW-0808">Transferase</keyword>
<dbReference type="GO" id="GO:0016603">
    <property type="term" value="F:glutaminyl-peptide cyclotransferase activity"/>
    <property type="evidence" value="ECO:0007669"/>
    <property type="project" value="TreeGrafter"/>
</dbReference>
<gene>
    <name evidence="7" type="ORF">CROQUDRAFT_653776</name>
    <name evidence="6" type="ORF">CROQUDRAFT_666875</name>
</gene>
<comment type="caution">
    <text evidence="7">The sequence shown here is derived from an EMBL/GenBank/DDBJ whole genome shotgun (WGS) entry which is preliminary data.</text>
</comment>
<feature type="region of interest" description="Disordered" evidence="4">
    <location>
        <begin position="412"/>
        <end position="435"/>
    </location>
</feature>
<feature type="signal peptide" evidence="3">
    <location>
        <begin position="1"/>
        <end position="21"/>
    </location>
</feature>
<organism evidence="7 8">
    <name type="scientific">Cronartium quercuum f. sp. fusiforme G11</name>
    <dbReference type="NCBI Taxonomy" id="708437"/>
    <lineage>
        <taxon>Eukaryota</taxon>
        <taxon>Fungi</taxon>
        <taxon>Dikarya</taxon>
        <taxon>Basidiomycota</taxon>
        <taxon>Pucciniomycotina</taxon>
        <taxon>Pucciniomycetes</taxon>
        <taxon>Pucciniales</taxon>
        <taxon>Coleosporiaceae</taxon>
        <taxon>Cronartium</taxon>
    </lineage>
</organism>
<dbReference type="GO" id="GO:0006508">
    <property type="term" value="P:proteolysis"/>
    <property type="evidence" value="ECO:0007669"/>
    <property type="project" value="UniProtKB-KW"/>
</dbReference>
<dbReference type="InterPro" id="IPR007484">
    <property type="entry name" value="Peptidase_M28"/>
</dbReference>
<dbReference type="InterPro" id="IPR040234">
    <property type="entry name" value="QC/QCL"/>
</dbReference>
<keyword evidence="8" id="KW-1185">Reference proteome</keyword>
<keyword evidence="3" id="KW-0645">Protease</keyword>
<comment type="similarity">
    <text evidence="3">Belongs to the peptidase M28 family.</text>
</comment>
<keyword evidence="3" id="KW-0378">Hydrolase</keyword>
<evidence type="ECO:0000313" key="7">
    <source>
        <dbReference type="EMBL" id="KAG0149225.1"/>
    </source>
</evidence>
<proteinExistence type="inferred from homology"/>
<dbReference type="Gene3D" id="3.40.630.10">
    <property type="entry name" value="Zn peptidases"/>
    <property type="match status" value="1"/>
</dbReference>
<dbReference type="PANTHER" id="PTHR12283:SF6">
    <property type="entry name" value="GLUTAMINYL-PEPTIDE CYCLOTRANSFERASE-RELATED"/>
    <property type="match status" value="1"/>
</dbReference>
<feature type="domain" description="Peptidase M28" evidence="5">
    <location>
        <begin position="143"/>
        <end position="393"/>
    </location>
</feature>
<dbReference type="AlphaFoldDB" id="A0A9P6NTK2"/>
<name>A0A9P6NTK2_9BASI</name>
<keyword evidence="2" id="KW-0012">Acyltransferase</keyword>
<dbReference type="PANTHER" id="PTHR12283">
    <property type="entry name" value="GLUTAMINYL-PEPTIDE CYCLOTRANSFERASE"/>
    <property type="match status" value="1"/>
</dbReference>
<sequence>MRHTVVLGWLVIFLCPYSLHALRPALKPRAFQSIKEPVKLSSLLNRTDPATILDFHNPNSLLAQILIPRPVGSANLDHCRDLFRQFFAKVSQTLVVPTSKHLFHSYVPPPAFQPVPVHNITTWHLESHTFSDSTPFGTKTFTNLIFTHDPTAPLRLILCAHIDSKFFPEPPLSDFVGATDSAAPVAIILQIAHALTPLLDAELQDFLEHGPKGETKERVTLQIVLLDGEEAFQEWTHTDSIYGARALAAKWAEPTRTPSVFSKYPNSLDNIQAFILLDLLGAAQPSVPNFFAHSTGWMYEAWQAAEKTLTTTGLLWPTAGVSDAAVPRPFFSTKPGQASAAYFGTVEDDHLPFMAYQVPILHLIASPFPSVWHQLSDNVTALDYPTILAWARIGEVALVEYFGLLKYLPSEPPRPPSQQQQEKRDELVRGFSKTQ</sequence>
<evidence type="ECO:0000256" key="1">
    <source>
        <dbReference type="ARBA" id="ARBA00022679"/>
    </source>
</evidence>
<reference evidence="7" key="1">
    <citation type="submission" date="2013-11" db="EMBL/GenBank/DDBJ databases">
        <title>Genome sequence of the fusiform rust pathogen reveals effectors for host alternation and coevolution with pine.</title>
        <authorList>
            <consortium name="DOE Joint Genome Institute"/>
            <person name="Smith K."/>
            <person name="Pendleton A."/>
            <person name="Kubisiak T."/>
            <person name="Anderson C."/>
            <person name="Salamov A."/>
            <person name="Aerts A."/>
            <person name="Riley R."/>
            <person name="Clum A."/>
            <person name="Lindquist E."/>
            <person name="Ence D."/>
            <person name="Campbell M."/>
            <person name="Kronenberg Z."/>
            <person name="Feau N."/>
            <person name="Dhillon B."/>
            <person name="Hamelin R."/>
            <person name="Burleigh J."/>
            <person name="Smith J."/>
            <person name="Yandell M."/>
            <person name="Nelson C."/>
            <person name="Grigoriev I."/>
            <person name="Davis J."/>
        </authorList>
    </citation>
    <scope>NUCLEOTIDE SEQUENCE</scope>
    <source>
        <strain evidence="7">G11</strain>
    </source>
</reference>
<evidence type="ECO:0000256" key="3">
    <source>
        <dbReference type="RuleBase" id="RU361240"/>
    </source>
</evidence>
<evidence type="ECO:0000256" key="4">
    <source>
        <dbReference type="SAM" id="MobiDB-lite"/>
    </source>
</evidence>
<dbReference type="EMBL" id="MU167229">
    <property type="protein sequence ID" value="KAG0149225.1"/>
    <property type="molecule type" value="Genomic_DNA"/>
</dbReference>
<accession>A0A9P6NTK2</accession>
<keyword evidence="3" id="KW-0479">Metal-binding</keyword>